<keyword evidence="5 7" id="KW-1133">Transmembrane helix</keyword>
<dbReference type="InterPro" id="IPR049278">
    <property type="entry name" value="MS_channel_C"/>
</dbReference>
<evidence type="ECO:0000259" key="9">
    <source>
        <dbReference type="Pfam" id="PF21082"/>
    </source>
</evidence>
<evidence type="ECO:0000256" key="5">
    <source>
        <dbReference type="ARBA" id="ARBA00022989"/>
    </source>
</evidence>
<evidence type="ECO:0000256" key="2">
    <source>
        <dbReference type="ARBA" id="ARBA00008017"/>
    </source>
</evidence>
<organism evidence="10">
    <name type="scientific">uncultured Cytophagales bacterium</name>
    <dbReference type="NCBI Taxonomy" id="158755"/>
    <lineage>
        <taxon>Bacteria</taxon>
        <taxon>Pseudomonadati</taxon>
        <taxon>Bacteroidota</taxon>
        <taxon>Sphingobacteriia</taxon>
        <taxon>Sphingobacteriales</taxon>
        <taxon>environmental samples</taxon>
    </lineage>
</organism>
<dbReference type="PANTHER" id="PTHR30566">
    <property type="entry name" value="YNAI-RELATED MECHANOSENSITIVE ION CHANNEL"/>
    <property type="match status" value="1"/>
</dbReference>
<dbReference type="PANTHER" id="PTHR30566:SF5">
    <property type="entry name" value="MECHANOSENSITIVE ION CHANNEL PROTEIN 1, MITOCHONDRIAL-RELATED"/>
    <property type="match status" value="1"/>
</dbReference>
<dbReference type="InterPro" id="IPR023408">
    <property type="entry name" value="MscS_beta-dom_sf"/>
</dbReference>
<keyword evidence="3" id="KW-1003">Cell membrane</keyword>
<dbReference type="InterPro" id="IPR011066">
    <property type="entry name" value="MscS_channel_C_sf"/>
</dbReference>
<evidence type="ECO:0000256" key="3">
    <source>
        <dbReference type="ARBA" id="ARBA00022475"/>
    </source>
</evidence>
<evidence type="ECO:0008006" key="11">
    <source>
        <dbReference type="Google" id="ProtNLM"/>
    </source>
</evidence>
<name>A0A6J4K0V6_9SPHI</name>
<dbReference type="InterPro" id="IPR006685">
    <property type="entry name" value="MscS_channel_2nd"/>
</dbReference>
<dbReference type="AlphaFoldDB" id="A0A6J4K0V6"/>
<dbReference type="GO" id="GO:0008381">
    <property type="term" value="F:mechanosensitive monoatomic ion channel activity"/>
    <property type="evidence" value="ECO:0007669"/>
    <property type="project" value="UniProtKB-ARBA"/>
</dbReference>
<feature type="domain" description="Mechanosensitive ion channel MscS" evidence="8">
    <location>
        <begin position="196"/>
        <end position="261"/>
    </location>
</feature>
<feature type="transmembrane region" description="Helical" evidence="7">
    <location>
        <begin position="107"/>
        <end position="132"/>
    </location>
</feature>
<protein>
    <recommendedName>
        <fullName evidence="11">Potassium efflux system KefA protein / Small-conductance mechanosensitive channel</fullName>
    </recommendedName>
</protein>
<accession>A0A6J4K0V6</accession>
<comment type="similarity">
    <text evidence="2">Belongs to the MscS (TC 1.A.23) family.</text>
</comment>
<sequence>MNFEQLLQQRILHNSVQNLLWCLGILLFGLLLKRLISQLLSRFLFRLVKKESEDLPVNYFLQLLRRPVELFITLLFLYTAFSFLRFPPEWQLAPISQFGLRRVLLRLYQVGMIFTITWIILRFVDFFALVFTRRAERTESALSFQLIPFMKEVAKVFIVLCTVFIVLGVIFNLDVGSIVAGLGIGGLAVALAGKESLENLFASFTIFLDRPFTVGEVVQVGSISGKVEKVGFRSTRIRTMDKSTLTIPNKMMIDQPLDNLSQRRFRRASYQLCLTYDTPIPMMRSICEEVREAISEKELTRAEPPIVHFTDFGESSLNITVIYFVETADWLEFTKIKEDINYRIIEIVARHGAQFAFPTRTLHLEEVEKSFLVREK</sequence>
<dbReference type="Gene3D" id="1.10.287.1260">
    <property type="match status" value="1"/>
</dbReference>
<dbReference type="Pfam" id="PF21082">
    <property type="entry name" value="MS_channel_3rd"/>
    <property type="match status" value="1"/>
</dbReference>
<evidence type="ECO:0000313" key="10">
    <source>
        <dbReference type="EMBL" id="CAA9292790.1"/>
    </source>
</evidence>
<dbReference type="SUPFAM" id="SSF82861">
    <property type="entry name" value="Mechanosensitive channel protein MscS (YggB), transmembrane region"/>
    <property type="match status" value="1"/>
</dbReference>
<keyword evidence="6 7" id="KW-0472">Membrane</keyword>
<evidence type="ECO:0000259" key="8">
    <source>
        <dbReference type="Pfam" id="PF00924"/>
    </source>
</evidence>
<evidence type="ECO:0000256" key="4">
    <source>
        <dbReference type="ARBA" id="ARBA00022692"/>
    </source>
</evidence>
<dbReference type="GO" id="GO:0005886">
    <property type="term" value="C:plasma membrane"/>
    <property type="evidence" value="ECO:0007669"/>
    <property type="project" value="UniProtKB-SubCell"/>
</dbReference>
<gene>
    <name evidence="10" type="ORF">AVDCRST_MAG56-4774</name>
</gene>
<evidence type="ECO:0000256" key="6">
    <source>
        <dbReference type="ARBA" id="ARBA00023136"/>
    </source>
</evidence>
<feature type="domain" description="Mechanosensitive ion channel MscS C-terminal" evidence="9">
    <location>
        <begin position="270"/>
        <end position="355"/>
    </location>
</feature>
<keyword evidence="4 7" id="KW-0812">Transmembrane</keyword>
<dbReference type="Pfam" id="PF00924">
    <property type="entry name" value="MS_channel_2nd"/>
    <property type="match status" value="1"/>
</dbReference>
<dbReference type="EMBL" id="CADCTQ010000394">
    <property type="protein sequence ID" value="CAA9292790.1"/>
    <property type="molecule type" value="Genomic_DNA"/>
</dbReference>
<feature type="transmembrane region" description="Helical" evidence="7">
    <location>
        <begin position="18"/>
        <end position="36"/>
    </location>
</feature>
<dbReference type="Gene3D" id="2.30.30.60">
    <property type="match status" value="1"/>
</dbReference>
<comment type="subcellular location">
    <subcellularLocation>
        <location evidence="1">Cell membrane</location>
        <topology evidence="1">Multi-pass membrane protein</topology>
    </subcellularLocation>
</comment>
<feature type="transmembrane region" description="Helical" evidence="7">
    <location>
        <begin position="68"/>
        <end position="87"/>
    </location>
</feature>
<dbReference type="Gene3D" id="3.30.70.100">
    <property type="match status" value="1"/>
</dbReference>
<dbReference type="InterPro" id="IPR010920">
    <property type="entry name" value="LSM_dom_sf"/>
</dbReference>
<feature type="transmembrane region" description="Helical" evidence="7">
    <location>
        <begin position="153"/>
        <end position="171"/>
    </location>
</feature>
<dbReference type="SUPFAM" id="SSF50182">
    <property type="entry name" value="Sm-like ribonucleoproteins"/>
    <property type="match status" value="1"/>
</dbReference>
<evidence type="ECO:0000256" key="1">
    <source>
        <dbReference type="ARBA" id="ARBA00004651"/>
    </source>
</evidence>
<evidence type="ECO:0000256" key="7">
    <source>
        <dbReference type="SAM" id="Phobius"/>
    </source>
</evidence>
<reference evidence="10" key="1">
    <citation type="submission" date="2020-02" db="EMBL/GenBank/DDBJ databases">
        <authorList>
            <person name="Meier V. D."/>
        </authorList>
    </citation>
    <scope>NUCLEOTIDE SEQUENCE</scope>
    <source>
        <strain evidence="10">AVDCRST_MAG56</strain>
    </source>
</reference>
<proteinExistence type="inferred from homology"/>
<dbReference type="SUPFAM" id="SSF82689">
    <property type="entry name" value="Mechanosensitive channel protein MscS (YggB), C-terminal domain"/>
    <property type="match status" value="1"/>
</dbReference>
<dbReference type="InterPro" id="IPR011014">
    <property type="entry name" value="MscS_channel_TM-2"/>
</dbReference>